<feature type="transmembrane region" description="Helical" evidence="1">
    <location>
        <begin position="232"/>
        <end position="249"/>
    </location>
</feature>
<feature type="transmembrane region" description="Helical" evidence="1">
    <location>
        <begin position="158"/>
        <end position="177"/>
    </location>
</feature>
<keyword evidence="1" id="KW-1133">Transmembrane helix</keyword>
<organism evidence="2 3">
    <name type="scientific">Membranihabitans marinus</name>
    <dbReference type="NCBI Taxonomy" id="1227546"/>
    <lineage>
        <taxon>Bacteria</taxon>
        <taxon>Pseudomonadati</taxon>
        <taxon>Bacteroidota</taxon>
        <taxon>Saprospiria</taxon>
        <taxon>Saprospirales</taxon>
        <taxon>Saprospiraceae</taxon>
        <taxon>Membranihabitans</taxon>
    </lineage>
</organism>
<dbReference type="RefSeq" id="WP_222581560.1">
    <property type="nucleotide sequence ID" value="NZ_JAHVHU010000021.1"/>
</dbReference>
<evidence type="ECO:0000313" key="2">
    <source>
        <dbReference type="EMBL" id="MBY5960019.1"/>
    </source>
</evidence>
<feature type="transmembrane region" description="Helical" evidence="1">
    <location>
        <begin position="72"/>
        <end position="95"/>
    </location>
</feature>
<feature type="transmembrane region" description="Helical" evidence="1">
    <location>
        <begin position="256"/>
        <end position="276"/>
    </location>
</feature>
<keyword evidence="1" id="KW-0812">Transmembrane</keyword>
<dbReference type="EMBL" id="JAHVHU010000021">
    <property type="protein sequence ID" value="MBY5960019.1"/>
    <property type="molecule type" value="Genomic_DNA"/>
</dbReference>
<dbReference type="Gene3D" id="1.20.120.1780">
    <property type="entry name" value="UbiA prenyltransferase"/>
    <property type="match status" value="1"/>
</dbReference>
<sequence>MTKKERSIEDIMLRSHLWLGICAVLCTWGTFVLLQRPVSFRYLGFVLVGTMTIYSLHSVLTQKSAQDAPAAVWPALVRGTLILGAVVTVILYLFLNRINQLILLFPAGMALLYVFPVYRGKRLKDFPFIKIIAIVLAWTTVTYWIPVHSISHWWSETGFTYLLVDRLLFFFALAIPFDIRDIQYDQSHHLKTIPNTIGLHNSQNLALFALFLASGFMAMGMEALGLDGPVKIGLLVVYLLLGAIIIQLKRLPGPKFYSWGIDGVLFLYGFVLLLLVK</sequence>
<comment type="caution">
    <text evidence="2">The sequence shown here is derived from an EMBL/GenBank/DDBJ whole genome shotgun (WGS) entry which is preliminary data.</text>
</comment>
<evidence type="ECO:0000313" key="3">
    <source>
        <dbReference type="Proteomes" id="UP000753961"/>
    </source>
</evidence>
<feature type="transmembrane region" description="Helical" evidence="1">
    <location>
        <begin position="127"/>
        <end position="146"/>
    </location>
</feature>
<gene>
    <name evidence="2" type="ORF">KUV50_17845</name>
</gene>
<keyword evidence="3" id="KW-1185">Reference proteome</keyword>
<dbReference type="Proteomes" id="UP000753961">
    <property type="component" value="Unassembled WGS sequence"/>
</dbReference>
<keyword evidence="1" id="KW-0472">Membrane</keyword>
<dbReference type="AlphaFoldDB" id="A0A953HRP1"/>
<feature type="transmembrane region" description="Helical" evidence="1">
    <location>
        <begin position="205"/>
        <end position="226"/>
    </location>
</feature>
<evidence type="ECO:0000256" key="1">
    <source>
        <dbReference type="SAM" id="Phobius"/>
    </source>
</evidence>
<proteinExistence type="predicted"/>
<feature type="transmembrane region" description="Helical" evidence="1">
    <location>
        <begin position="101"/>
        <end position="118"/>
    </location>
</feature>
<name>A0A953HRP1_9BACT</name>
<feature type="transmembrane region" description="Helical" evidence="1">
    <location>
        <begin position="12"/>
        <end position="34"/>
    </location>
</feature>
<protein>
    <recommendedName>
        <fullName evidence="4">UbiA prenyltransferase family protein</fullName>
    </recommendedName>
</protein>
<evidence type="ECO:0008006" key="4">
    <source>
        <dbReference type="Google" id="ProtNLM"/>
    </source>
</evidence>
<feature type="transmembrane region" description="Helical" evidence="1">
    <location>
        <begin position="40"/>
        <end position="60"/>
    </location>
</feature>
<accession>A0A953HRP1</accession>
<reference evidence="2" key="1">
    <citation type="submission" date="2021-06" db="EMBL/GenBank/DDBJ databases">
        <title>44 bacteria genomes isolated from Dapeng, Shenzhen.</title>
        <authorList>
            <person name="Zheng W."/>
            <person name="Yu S."/>
            <person name="Huang Y."/>
        </authorList>
    </citation>
    <scope>NUCLEOTIDE SEQUENCE</scope>
    <source>
        <strain evidence="2">DP5N28-2</strain>
    </source>
</reference>